<dbReference type="EMBL" id="CAHIKZ030004712">
    <property type="protein sequence ID" value="CAE1314348.1"/>
    <property type="molecule type" value="Genomic_DNA"/>
</dbReference>
<evidence type="ECO:0000256" key="2">
    <source>
        <dbReference type="RuleBase" id="RU003876"/>
    </source>
</evidence>
<feature type="region of interest" description="Disordered" evidence="3">
    <location>
        <begin position="386"/>
        <end position="435"/>
    </location>
</feature>
<keyword evidence="5" id="KW-1185">Reference proteome</keyword>
<evidence type="ECO:0000313" key="5">
    <source>
        <dbReference type="Proteomes" id="UP000597762"/>
    </source>
</evidence>
<feature type="compositionally biased region" description="Basic and acidic residues" evidence="3">
    <location>
        <begin position="177"/>
        <end position="189"/>
    </location>
</feature>
<evidence type="ECO:0000256" key="1">
    <source>
        <dbReference type="ARBA" id="ARBA00009947"/>
    </source>
</evidence>
<feature type="compositionally biased region" description="Basic and acidic residues" evidence="3">
    <location>
        <begin position="424"/>
        <end position="435"/>
    </location>
</feature>
<comment type="caution">
    <text evidence="4">The sequence shown here is derived from an EMBL/GenBank/DDBJ whole genome shotgun (WGS) entry which is preliminary data.</text>
</comment>
<dbReference type="Proteomes" id="UP000597762">
    <property type="component" value="Unassembled WGS sequence"/>
</dbReference>
<gene>
    <name evidence="4" type="ORF">SPHA_65319</name>
</gene>
<dbReference type="PANTHER" id="PTHR11875">
    <property type="entry name" value="TESTIS-SPECIFIC Y-ENCODED PROTEIN"/>
    <property type="match status" value="1"/>
</dbReference>
<protein>
    <submittedName>
        <fullName evidence="4">NAP1L1</fullName>
    </submittedName>
</protein>
<evidence type="ECO:0000256" key="3">
    <source>
        <dbReference type="SAM" id="MobiDB-lite"/>
    </source>
</evidence>
<proteinExistence type="inferred from homology"/>
<feature type="region of interest" description="Disordered" evidence="3">
    <location>
        <begin position="167"/>
        <end position="202"/>
    </location>
</feature>
<organism evidence="4 5">
    <name type="scientific">Acanthosepion pharaonis</name>
    <name type="common">Pharaoh cuttlefish</name>
    <name type="synonym">Sepia pharaonis</name>
    <dbReference type="NCBI Taxonomy" id="158019"/>
    <lineage>
        <taxon>Eukaryota</taxon>
        <taxon>Metazoa</taxon>
        <taxon>Spiralia</taxon>
        <taxon>Lophotrochozoa</taxon>
        <taxon>Mollusca</taxon>
        <taxon>Cephalopoda</taxon>
        <taxon>Coleoidea</taxon>
        <taxon>Decapodiformes</taxon>
        <taxon>Sepiida</taxon>
        <taxon>Sepiina</taxon>
        <taxon>Sepiidae</taxon>
        <taxon>Acanthosepion</taxon>
    </lineage>
</organism>
<feature type="region of interest" description="Disordered" evidence="3">
    <location>
        <begin position="137"/>
        <end position="156"/>
    </location>
</feature>
<dbReference type="InterPro" id="IPR037231">
    <property type="entry name" value="NAP-like_sf"/>
</dbReference>
<dbReference type="GO" id="GO:0005634">
    <property type="term" value="C:nucleus"/>
    <property type="evidence" value="ECO:0007669"/>
    <property type="project" value="InterPro"/>
</dbReference>
<dbReference type="Pfam" id="PF00956">
    <property type="entry name" value="NAP"/>
    <property type="match status" value="1"/>
</dbReference>
<sequence>MADDRGPESNNKTDVVAVEAGLVKESSPADNCSLYQTESNNNTVTQTCGPVGGFIGTTPSGWADFTNQMNYLQNLSKPVKQRIKALKKLQFETSKIEADFYRELHQIECNFAQRYSKFYELRRDIVNGMLEPTDEECDWPHDELLNEDPNPGQGNLEALTAVANNQTPVAPNSLTPPDKKESDVDDKANKPPPPPPTPIDESQIRGIPFFWLTVIKNVDMLAEMTHEQDEPILKHLTDIRCTLKDNDPSIFTLEFVFEENEYFNNAVLTKEYTLKTEPDREEAFSYEGPEIVRCKGCTIDWKAGKNVTVRTTRKKMKHKGSGKTMVVTKTEEADSFFNFFNPPPQPDDGTEMDECSEDILTADFEIGHFIRERIIPRAVLYFTGEAADESYDRDDEQPEEEEDDDEYDDDDDDEDDDDQDYDPSDPRNKQDCKTQ</sequence>
<dbReference type="GO" id="GO:0006334">
    <property type="term" value="P:nucleosome assembly"/>
    <property type="evidence" value="ECO:0007669"/>
    <property type="project" value="InterPro"/>
</dbReference>
<dbReference type="Gene3D" id="1.20.5.1500">
    <property type="match status" value="1"/>
</dbReference>
<dbReference type="SUPFAM" id="SSF143113">
    <property type="entry name" value="NAP-like"/>
    <property type="match status" value="1"/>
</dbReference>
<dbReference type="AlphaFoldDB" id="A0A812DZE4"/>
<dbReference type="Gene3D" id="3.30.1120.90">
    <property type="entry name" value="Nucleosome assembly protein"/>
    <property type="match status" value="1"/>
</dbReference>
<name>A0A812DZE4_ACAPH</name>
<accession>A0A812DZE4</accession>
<dbReference type="OrthoDB" id="27325at2759"/>
<comment type="similarity">
    <text evidence="1 2">Belongs to the nucleosome assembly protein (NAP) family.</text>
</comment>
<reference evidence="4" key="1">
    <citation type="submission" date="2021-01" db="EMBL/GenBank/DDBJ databases">
        <authorList>
            <person name="Li R."/>
            <person name="Bekaert M."/>
        </authorList>
    </citation>
    <scope>NUCLEOTIDE SEQUENCE</scope>
    <source>
        <strain evidence="4">Farmed</strain>
    </source>
</reference>
<feature type="compositionally biased region" description="Acidic residues" evidence="3">
    <location>
        <begin position="386"/>
        <end position="423"/>
    </location>
</feature>
<dbReference type="InterPro" id="IPR002164">
    <property type="entry name" value="NAP_family"/>
</dbReference>
<evidence type="ECO:0000313" key="4">
    <source>
        <dbReference type="EMBL" id="CAE1314348.1"/>
    </source>
</evidence>